<feature type="transmembrane region" description="Helical" evidence="12">
    <location>
        <begin position="33"/>
        <end position="59"/>
    </location>
</feature>
<dbReference type="GO" id="GO:0005886">
    <property type="term" value="C:plasma membrane"/>
    <property type="evidence" value="ECO:0007669"/>
    <property type="project" value="UniProtKB-SubCell"/>
</dbReference>
<dbReference type="GO" id="GO:0009103">
    <property type="term" value="P:lipopolysaccharide biosynthetic process"/>
    <property type="evidence" value="ECO:0007669"/>
    <property type="project" value="UniProtKB-KW"/>
</dbReference>
<keyword evidence="9 12" id="KW-1133">Transmembrane helix</keyword>
<dbReference type="Gene3D" id="1.10.3730.20">
    <property type="match status" value="1"/>
</dbReference>
<evidence type="ECO:0000256" key="10">
    <source>
        <dbReference type="ARBA" id="ARBA00023098"/>
    </source>
</evidence>
<keyword evidence="5" id="KW-0997">Cell inner membrane</keyword>
<feature type="transmembrane region" description="Helical" evidence="12">
    <location>
        <begin position="66"/>
        <end position="86"/>
    </location>
</feature>
<organism evidence="14 15">
    <name type="scientific">Ferroacidibacillus organovorans</name>
    <dbReference type="NCBI Taxonomy" id="1765683"/>
    <lineage>
        <taxon>Bacteria</taxon>
        <taxon>Bacillati</taxon>
        <taxon>Bacillota</taxon>
        <taxon>Bacilli</taxon>
        <taxon>Bacillales</taxon>
        <taxon>Alicyclobacillaceae</taxon>
        <taxon>Ferroacidibacillus</taxon>
    </lineage>
</organism>
<evidence type="ECO:0000256" key="5">
    <source>
        <dbReference type="ARBA" id="ARBA00022519"/>
    </source>
</evidence>
<keyword evidence="7 12" id="KW-0812">Transmembrane</keyword>
<accession>A0A101XP33</accession>
<dbReference type="InterPro" id="IPR037185">
    <property type="entry name" value="EmrE-like"/>
</dbReference>
<dbReference type="EMBL" id="LPVJ01000061">
    <property type="protein sequence ID" value="KUO94947.1"/>
    <property type="molecule type" value="Genomic_DNA"/>
</dbReference>
<keyword evidence="6" id="KW-0441">Lipid A biosynthesis</keyword>
<sequence length="114" mass="12557">MLVLANVILLVTGQVLFKLGLNRMGVLTLQNAFHVFVSPLILTGLFLYVLATLLWFAVLSRAQLSAVYPLQSISYILGLAVSVWILHEDVSLTRWIGAIVILLGVVLVTWSPKL</sequence>
<evidence type="ECO:0000256" key="9">
    <source>
        <dbReference type="ARBA" id="ARBA00022989"/>
    </source>
</evidence>
<reference evidence="14 15" key="1">
    <citation type="submission" date="2015-12" db="EMBL/GenBank/DDBJ databases">
        <title>Draft genome sequence of Acidibacillus ferrooxidans ITV001, isolated from a chalcopyrite acid mine drainage site in Brazil.</title>
        <authorList>
            <person name="Dall'Agnol H."/>
            <person name="Nancucheo I."/>
            <person name="Johnson B."/>
            <person name="Oliveira R."/>
            <person name="Leite L."/>
            <person name="Pylro V."/>
            <person name="Nunes G.L."/>
            <person name="Tzotzos G."/>
            <person name="Fernandes G.R."/>
            <person name="Dutra J."/>
            <person name="Orellana S.C."/>
            <person name="Oliveira G."/>
        </authorList>
    </citation>
    <scope>NUCLEOTIDE SEQUENCE [LARGE SCALE GENOMIC DNA]</scope>
    <source>
        <strain evidence="15">ITV01</strain>
    </source>
</reference>
<proteinExistence type="inferred from homology"/>
<name>A0A101XP33_9BACL</name>
<comment type="similarity">
    <text evidence="2">Belongs to the EamA transporter family.</text>
</comment>
<evidence type="ECO:0000256" key="8">
    <source>
        <dbReference type="ARBA" id="ARBA00022985"/>
    </source>
</evidence>
<dbReference type="PANTHER" id="PTHR30561:SF9">
    <property type="entry name" value="4-AMINO-4-DEOXY-L-ARABINOSE-PHOSPHOUNDECAPRENOL FLIPPASE SUBUNIT ARNF-RELATED"/>
    <property type="match status" value="1"/>
</dbReference>
<feature type="domain" description="EamA" evidence="13">
    <location>
        <begin position="33"/>
        <end position="109"/>
    </location>
</feature>
<dbReference type="Pfam" id="PF00892">
    <property type="entry name" value="EamA"/>
    <property type="match status" value="1"/>
</dbReference>
<feature type="transmembrane region" description="Helical" evidence="12">
    <location>
        <begin position="92"/>
        <end position="110"/>
    </location>
</feature>
<dbReference type="AlphaFoldDB" id="A0A101XP33"/>
<evidence type="ECO:0000256" key="7">
    <source>
        <dbReference type="ARBA" id="ARBA00022692"/>
    </source>
</evidence>
<keyword evidence="3" id="KW-1003">Cell membrane</keyword>
<evidence type="ECO:0000256" key="12">
    <source>
        <dbReference type="SAM" id="Phobius"/>
    </source>
</evidence>
<evidence type="ECO:0000256" key="1">
    <source>
        <dbReference type="ARBA" id="ARBA00004651"/>
    </source>
</evidence>
<evidence type="ECO:0000256" key="6">
    <source>
        <dbReference type="ARBA" id="ARBA00022556"/>
    </source>
</evidence>
<dbReference type="PANTHER" id="PTHR30561">
    <property type="entry name" value="SMR FAMILY PROTON-DEPENDENT DRUG EFFLUX TRANSPORTER SUGE"/>
    <property type="match status" value="1"/>
</dbReference>
<dbReference type="SUPFAM" id="SSF103481">
    <property type="entry name" value="Multidrug resistance efflux transporter EmrE"/>
    <property type="match status" value="1"/>
</dbReference>
<dbReference type="InterPro" id="IPR000620">
    <property type="entry name" value="EamA_dom"/>
</dbReference>
<comment type="subcellular location">
    <subcellularLocation>
        <location evidence="1">Cell membrane</location>
        <topology evidence="1">Multi-pass membrane protein</topology>
    </subcellularLocation>
</comment>
<dbReference type="RefSeq" id="WP_235587141.1">
    <property type="nucleotide sequence ID" value="NZ_LPVJ01000061.1"/>
</dbReference>
<dbReference type="GO" id="GO:0022857">
    <property type="term" value="F:transmembrane transporter activity"/>
    <property type="evidence" value="ECO:0007669"/>
    <property type="project" value="InterPro"/>
</dbReference>
<keyword evidence="11 12" id="KW-0472">Membrane</keyword>
<keyword evidence="10" id="KW-0443">Lipid metabolism</keyword>
<protein>
    <recommendedName>
        <fullName evidence="13">EamA domain-containing protein</fullName>
    </recommendedName>
</protein>
<evidence type="ECO:0000256" key="3">
    <source>
        <dbReference type="ARBA" id="ARBA00022475"/>
    </source>
</evidence>
<keyword evidence="4" id="KW-0444">Lipid biosynthesis</keyword>
<dbReference type="InterPro" id="IPR000390">
    <property type="entry name" value="Small_drug/metabolite_transptr"/>
</dbReference>
<evidence type="ECO:0000259" key="13">
    <source>
        <dbReference type="Pfam" id="PF00892"/>
    </source>
</evidence>
<keyword evidence="8" id="KW-0448">Lipopolysaccharide biosynthesis</keyword>
<evidence type="ECO:0000256" key="11">
    <source>
        <dbReference type="ARBA" id="ARBA00023136"/>
    </source>
</evidence>
<dbReference type="Proteomes" id="UP000053557">
    <property type="component" value="Unassembled WGS sequence"/>
</dbReference>
<evidence type="ECO:0000313" key="15">
    <source>
        <dbReference type="Proteomes" id="UP000053557"/>
    </source>
</evidence>
<evidence type="ECO:0000256" key="2">
    <source>
        <dbReference type="ARBA" id="ARBA00007362"/>
    </source>
</evidence>
<comment type="caution">
    <text evidence="14">The sequence shown here is derived from an EMBL/GenBank/DDBJ whole genome shotgun (WGS) entry which is preliminary data.</text>
</comment>
<gene>
    <name evidence="14" type="ORF">ATW55_04750</name>
</gene>
<evidence type="ECO:0000256" key="4">
    <source>
        <dbReference type="ARBA" id="ARBA00022516"/>
    </source>
</evidence>
<evidence type="ECO:0000313" key="14">
    <source>
        <dbReference type="EMBL" id="KUO94947.1"/>
    </source>
</evidence>
<keyword evidence="15" id="KW-1185">Reference proteome</keyword>